<dbReference type="RefSeq" id="WP_200379922.1">
    <property type="nucleotide sequence ID" value="NZ_NRRU01000111.1"/>
</dbReference>
<dbReference type="Proteomes" id="UP001041814">
    <property type="component" value="Unassembled WGS sequence"/>
</dbReference>
<dbReference type="EMBL" id="NRRU01000111">
    <property type="protein sequence ID" value="MBK1715311.1"/>
    <property type="molecule type" value="Genomic_DNA"/>
</dbReference>
<reference evidence="1" key="1">
    <citation type="submission" date="2017-08" db="EMBL/GenBank/DDBJ databases">
        <authorList>
            <person name="Imhoff J.F."/>
            <person name="Rahn T."/>
            <person name="Kuenzel S."/>
            <person name="Neulinger S.C."/>
        </authorList>
    </citation>
    <scope>NUCLEOTIDE SEQUENCE</scope>
    <source>
        <strain evidence="1">IM 151</strain>
    </source>
</reference>
<protein>
    <submittedName>
        <fullName evidence="1">Uncharacterized protein</fullName>
    </submittedName>
</protein>
<comment type="caution">
    <text evidence="1">The sequence shown here is derived from an EMBL/GenBank/DDBJ whole genome shotgun (WGS) entry which is preliminary data.</text>
</comment>
<reference evidence="1" key="2">
    <citation type="journal article" date="2020" name="Microorganisms">
        <title>Osmotic Adaptation and Compatible Solute Biosynthesis of Phototrophic Bacteria as Revealed from Genome Analyses.</title>
        <authorList>
            <person name="Imhoff J.F."/>
            <person name="Rahn T."/>
            <person name="Kunzel S."/>
            <person name="Keller A."/>
            <person name="Neulinger S.C."/>
        </authorList>
    </citation>
    <scope>NUCLEOTIDE SEQUENCE</scope>
    <source>
        <strain evidence="1">IM 151</strain>
    </source>
</reference>
<keyword evidence="2" id="KW-1185">Reference proteome</keyword>
<proteinExistence type="predicted"/>
<accession>A0ABS1DYY2</accession>
<name>A0ABS1DYY2_RUBGE</name>
<sequence length="115" mass="12356">MDFLYVKIPTAEESADAHHPMHEALERALADAGLGTLLGWGSSLGEAGDAGLRPLRFHRIDVEVAELDAARTLLQRTLAVLGAAPGTELHYNVSRRARVDVFGASGWATRAQPAR</sequence>
<evidence type="ECO:0000313" key="2">
    <source>
        <dbReference type="Proteomes" id="UP001041814"/>
    </source>
</evidence>
<organism evidence="1 2">
    <name type="scientific">Rubrivivax gelatinosus</name>
    <name type="common">Rhodocyclus gelatinosus</name>
    <name type="synonym">Rhodopseudomonas gelatinosa</name>
    <dbReference type="NCBI Taxonomy" id="28068"/>
    <lineage>
        <taxon>Bacteria</taxon>
        <taxon>Pseudomonadati</taxon>
        <taxon>Pseudomonadota</taxon>
        <taxon>Betaproteobacteria</taxon>
        <taxon>Burkholderiales</taxon>
        <taxon>Sphaerotilaceae</taxon>
        <taxon>Rubrivivax</taxon>
    </lineage>
</organism>
<gene>
    <name evidence="1" type="ORF">CKO43_21365</name>
</gene>
<evidence type="ECO:0000313" key="1">
    <source>
        <dbReference type="EMBL" id="MBK1715311.1"/>
    </source>
</evidence>